<organism evidence="1">
    <name type="scientific">Timema poppense</name>
    <name type="common">Walking stick</name>
    <dbReference type="NCBI Taxonomy" id="170557"/>
    <lineage>
        <taxon>Eukaryota</taxon>
        <taxon>Metazoa</taxon>
        <taxon>Ecdysozoa</taxon>
        <taxon>Arthropoda</taxon>
        <taxon>Hexapoda</taxon>
        <taxon>Insecta</taxon>
        <taxon>Pterygota</taxon>
        <taxon>Neoptera</taxon>
        <taxon>Polyneoptera</taxon>
        <taxon>Phasmatodea</taxon>
        <taxon>Timematodea</taxon>
        <taxon>Timematoidea</taxon>
        <taxon>Timematidae</taxon>
        <taxon>Timema</taxon>
    </lineage>
</organism>
<protein>
    <submittedName>
        <fullName evidence="1">Uncharacterized protein</fullName>
    </submittedName>
</protein>
<gene>
    <name evidence="1" type="ORF">TPSB3V08_LOCUS12195</name>
</gene>
<evidence type="ECO:0000313" key="1">
    <source>
        <dbReference type="EMBL" id="CAD7418065.1"/>
    </source>
</evidence>
<sequence length="54" mass="6277">MVPRAVAHFARPLGWPWLRAIRLGKPVIPRRFLPRQREEPLLYFGGKRGGRGWG</sequence>
<accession>A0A7R9DNJ6</accession>
<reference evidence="1" key="1">
    <citation type="submission" date="2020-11" db="EMBL/GenBank/DDBJ databases">
        <authorList>
            <person name="Tran Van P."/>
        </authorList>
    </citation>
    <scope>NUCLEOTIDE SEQUENCE</scope>
</reference>
<proteinExistence type="predicted"/>
<dbReference type="EMBL" id="OD015705">
    <property type="protein sequence ID" value="CAD7418065.1"/>
    <property type="molecule type" value="Genomic_DNA"/>
</dbReference>
<dbReference type="AlphaFoldDB" id="A0A7R9DNJ6"/>
<name>A0A7R9DNJ6_TIMPO</name>